<dbReference type="GO" id="GO:0006511">
    <property type="term" value="P:ubiquitin-dependent protein catabolic process"/>
    <property type="evidence" value="ECO:0007669"/>
    <property type="project" value="TreeGrafter"/>
</dbReference>
<dbReference type="InterPro" id="IPR035983">
    <property type="entry name" value="Hect_E3_ubiquitin_ligase"/>
</dbReference>
<feature type="compositionally biased region" description="Polar residues" evidence="8">
    <location>
        <begin position="1024"/>
        <end position="1036"/>
    </location>
</feature>
<dbReference type="CDD" id="cd00201">
    <property type="entry name" value="WW"/>
    <property type="match status" value="2"/>
</dbReference>
<dbReference type="SUPFAM" id="SSF56204">
    <property type="entry name" value="Hect, E3 ligase catalytic domain"/>
    <property type="match status" value="1"/>
</dbReference>
<feature type="compositionally biased region" description="Polar residues" evidence="8">
    <location>
        <begin position="462"/>
        <end position="485"/>
    </location>
</feature>
<gene>
    <name evidence="12 13" type="primary">LOC108669949</name>
</gene>
<dbReference type="PROSITE" id="PS01159">
    <property type="entry name" value="WW_DOMAIN_1"/>
    <property type="match status" value="2"/>
</dbReference>
<dbReference type="GO" id="GO:0009966">
    <property type="term" value="P:regulation of signal transduction"/>
    <property type="evidence" value="ECO:0007669"/>
    <property type="project" value="UniProtKB-ARBA"/>
</dbReference>
<feature type="compositionally biased region" description="Low complexity" evidence="8">
    <location>
        <begin position="1953"/>
        <end position="1965"/>
    </location>
</feature>
<keyword evidence="6 7" id="KW-0833">Ubl conjugation pathway</keyword>
<feature type="compositionally biased region" description="Basic and acidic residues" evidence="8">
    <location>
        <begin position="732"/>
        <end position="748"/>
    </location>
</feature>
<feature type="region of interest" description="Disordered" evidence="8">
    <location>
        <begin position="659"/>
        <end position="750"/>
    </location>
</feature>
<dbReference type="Proteomes" id="UP000694843">
    <property type="component" value="Unplaced"/>
</dbReference>
<name>A0A979FT96_HYAAZ</name>
<dbReference type="Pfam" id="PF18436">
    <property type="entry name" value="HECW1_helix"/>
    <property type="match status" value="1"/>
</dbReference>
<feature type="compositionally biased region" description="Polar residues" evidence="8">
    <location>
        <begin position="144"/>
        <end position="172"/>
    </location>
</feature>
<evidence type="ECO:0000259" key="9">
    <source>
        <dbReference type="PROSITE" id="PS50020"/>
    </source>
</evidence>
<dbReference type="OrthoDB" id="5987976at2759"/>
<dbReference type="PANTHER" id="PTHR11254:SF320">
    <property type="entry name" value="HECT-TYPE E3 UBIQUITIN TRANSFERASE"/>
    <property type="match status" value="1"/>
</dbReference>
<dbReference type="InterPro" id="IPR001202">
    <property type="entry name" value="WW_dom"/>
</dbReference>
<dbReference type="Pfam" id="PF00397">
    <property type="entry name" value="WW"/>
    <property type="match status" value="1"/>
</dbReference>
<dbReference type="PROSITE" id="PS50020">
    <property type="entry name" value="WW_DOMAIN_2"/>
    <property type="match status" value="2"/>
</dbReference>
<evidence type="ECO:0000256" key="8">
    <source>
        <dbReference type="SAM" id="MobiDB-lite"/>
    </source>
</evidence>
<dbReference type="InterPro" id="IPR036020">
    <property type="entry name" value="WW_dom_sf"/>
</dbReference>
<comment type="pathway">
    <text evidence="2">Protein modification; protein ubiquitination.</text>
</comment>
<dbReference type="FunFam" id="3.90.1750.10:FF:000079">
    <property type="entry name" value="E3 ubiquitin-protein ligase"/>
    <property type="match status" value="1"/>
</dbReference>
<keyword evidence="4" id="KW-0808">Transferase</keyword>
<evidence type="ECO:0000256" key="3">
    <source>
        <dbReference type="ARBA" id="ARBA00012485"/>
    </source>
</evidence>
<dbReference type="CDD" id="cd00078">
    <property type="entry name" value="HECTc"/>
    <property type="match status" value="1"/>
</dbReference>
<evidence type="ECO:0000313" key="13">
    <source>
        <dbReference type="RefSeq" id="XP_047739829.1"/>
    </source>
</evidence>
<dbReference type="EC" id="2.3.2.26" evidence="3"/>
<evidence type="ECO:0000256" key="2">
    <source>
        <dbReference type="ARBA" id="ARBA00004906"/>
    </source>
</evidence>
<dbReference type="Pfam" id="PF00632">
    <property type="entry name" value="HECT"/>
    <property type="match status" value="1"/>
</dbReference>
<evidence type="ECO:0000259" key="10">
    <source>
        <dbReference type="PROSITE" id="PS50237"/>
    </source>
</evidence>
<evidence type="ECO:0000313" key="12">
    <source>
        <dbReference type="RefSeq" id="XP_047739828.1"/>
    </source>
</evidence>
<dbReference type="PROSITE" id="PS50237">
    <property type="entry name" value="HECT"/>
    <property type="match status" value="1"/>
</dbReference>
<dbReference type="InterPro" id="IPR040524">
    <property type="entry name" value="HECW1_helix"/>
</dbReference>
<reference evidence="12 13" key="1">
    <citation type="submission" date="2025-04" db="UniProtKB">
        <authorList>
            <consortium name="RefSeq"/>
        </authorList>
    </citation>
    <scope>IDENTIFICATION</scope>
    <source>
        <tissue evidence="12 13">Whole organism</tissue>
    </source>
</reference>
<feature type="compositionally biased region" description="Low complexity" evidence="8">
    <location>
        <begin position="1013"/>
        <end position="1023"/>
    </location>
</feature>
<keyword evidence="11" id="KW-1185">Reference proteome</keyword>
<feature type="region of interest" description="Disordered" evidence="8">
    <location>
        <begin position="1013"/>
        <end position="1124"/>
    </location>
</feature>
<feature type="region of interest" description="Disordered" evidence="8">
    <location>
        <begin position="2119"/>
        <end position="2182"/>
    </location>
</feature>
<evidence type="ECO:0000256" key="7">
    <source>
        <dbReference type="PROSITE-ProRule" id="PRU00104"/>
    </source>
</evidence>
<feature type="compositionally biased region" description="Basic residues" evidence="8">
    <location>
        <begin position="1070"/>
        <end position="1079"/>
    </location>
</feature>
<feature type="domain" description="WW" evidence="9">
    <location>
        <begin position="2091"/>
        <end position="2124"/>
    </location>
</feature>
<accession>A0A979FT96</accession>
<evidence type="ECO:0000256" key="6">
    <source>
        <dbReference type="ARBA" id="ARBA00022786"/>
    </source>
</evidence>
<feature type="compositionally biased region" description="Basic and acidic residues" evidence="8">
    <location>
        <begin position="1290"/>
        <end position="1301"/>
    </location>
</feature>
<dbReference type="RefSeq" id="XP_047739829.1">
    <property type="nucleotide sequence ID" value="XM_047883873.1"/>
</dbReference>
<feature type="compositionally biased region" description="Low complexity" evidence="8">
    <location>
        <begin position="694"/>
        <end position="706"/>
    </location>
</feature>
<comment type="catalytic activity">
    <reaction evidence="1">
        <text>S-ubiquitinyl-[E2 ubiquitin-conjugating enzyme]-L-cysteine + [acceptor protein]-L-lysine = [E2 ubiquitin-conjugating enzyme]-L-cysteine + N(6)-ubiquitinyl-[acceptor protein]-L-lysine.</text>
        <dbReference type="EC" id="2.3.2.26"/>
    </reaction>
</comment>
<feature type="region of interest" description="Disordered" evidence="8">
    <location>
        <begin position="1485"/>
        <end position="1512"/>
    </location>
</feature>
<evidence type="ECO:0000313" key="11">
    <source>
        <dbReference type="Proteomes" id="UP000694843"/>
    </source>
</evidence>
<feature type="domain" description="WW" evidence="9">
    <location>
        <begin position="1850"/>
        <end position="1883"/>
    </location>
</feature>
<feature type="compositionally biased region" description="Basic and acidic residues" evidence="8">
    <location>
        <begin position="1502"/>
        <end position="1512"/>
    </location>
</feature>
<feature type="compositionally biased region" description="Polar residues" evidence="8">
    <location>
        <begin position="1628"/>
        <end position="1637"/>
    </location>
</feature>
<feature type="active site" description="Glycyl thioester intermediate" evidence="7">
    <location>
        <position position="2640"/>
    </location>
</feature>
<keyword evidence="5" id="KW-0677">Repeat</keyword>
<feature type="region of interest" description="Disordered" evidence="8">
    <location>
        <begin position="1911"/>
        <end position="2013"/>
    </location>
</feature>
<dbReference type="Gene3D" id="3.90.1750.10">
    <property type="entry name" value="Hect, E3 ligase catalytic domains"/>
    <property type="match status" value="1"/>
</dbReference>
<dbReference type="RefSeq" id="XP_047739828.1">
    <property type="nucleotide sequence ID" value="XM_047883872.1"/>
</dbReference>
<evidence type="ECO:0000256" key="1">
    <source>
        <dbReference type="ARBA" id="ARBA00000885"/>
    </source>
</evidence>
<dbReference type="GO" id="GO:0061630">
    <property type="term" value="F:ubiquitin protein ligase activity"/>
    <property type="evidence" value="ECO:0007669"/>
    <property type="project" value="UniProtKB-EC"/>
</dbReference>
<dbReference type="SMART" id="SM00119">
    <property type="entry name" value="HECTc"/>
    <property type="match status" value="1"/>
</dbReference>
<feature type="region of interest" description="Disordered" evidence="8">
    <location>
        <begin position="1705"/>
        <end position="1830"/>
    </location>
</feature>
<sequence>MTVASVEEPAFACNSIVALESTGNSSSKEFVENSVTSKCHKESSSCGCASDVLEESVPCKPVLNSIAAKETSSAVASVVSASDSSDDEACQRVLTEVGGSCPYLLKFSIKNIDCVGLKKWPFCSDDPHVKLRVVPSLISETPATTTPWLGRSRSASKGKTNNPSVVRTSGCDSNAASVHKVKSVSESEDDKPRHEKRATLLPHHRLEIKSRLSETKINAVQLQGHVSEYVQLSVKSRLGRSGPGFTRHHGTTLVPLALLRHKAIGSTGFEHCFALSCSSAPSAATSSKCLPTELASAGHISFSVAFSPPPVPSEEPCTHHQGLKCPWDNNHLAGTDSDRGIENSSNAVTTSADASTYKSSCFRNLSSENVTNNKVLEETLPSNQRINSQVLSLGNTMKLVDDEGGRSCSPVVTVGSDCGLHNDLNQSVTPRSRPCSRDLSLDRSRESECVRFESPVDVSGPESLSSNEATTNVPCHSRGSSTDSAINGNEILTEATNLVNRAPTGFDRGNLQIISKKKLESKVNKTKDDGSEVLCKSSKGVYTKAERDILLMNGHVIQGKEAIQKTLLTNGYDAKLAKENESSRIHIGEPKTNLALKMKNVVSKINVKDSADFVRGESDYSPIWKYSSRKLEMEDGKRKKEVIYETVYPMDDLDDASSCLTSSVESIASGAPEEAPLSGDGSSEDNPPPLPPRTKSLTKSSLSGSGHRPLERRMALPFLAHKRAVPGPPLDRLNKPSDKRTKLDRKLDDDETLESAVLVTGVVEGPERVAVAPKPVQRCKPSAADEARPNANVSRTSSGGDSVQSEPSVRPKQTAAAMRTEADQDNSFSYDIVDLDEVGGSCSSLGSSASASCLENRFESTACPVNLMSTEQNTIKIVEKNRNALPGDIDCKNPDSNLKNRSQRTSDEPCSHCNYLHLKKDCNVDRSGDVSSALLCFCKSWASSDGSEADIVASEDARLSSCPHVITESSQGQHKPVSTVDPDKSSLFHKCGKSSHLEDTPCKPDLIEVVTNSGNETETNNETQSIMSATTPTSEEPTNDETFHASESECNATVSSSNSPVRRVRDTVRGRKRSTSSHRRASDSSTRCPSSTSRPASLSSHAPSDSPHRLSGCSQQSDSFPEPYWGHEREDLMVGCSESTCMVTSVASSTSSSVFASPTLENCVLVPSSIESVLADQHALDCGILSSAVSEVTRESATALLCHIDANNDGSNTYDAHPCQSLHHSRCCALSVTREEDHIFALSQSSPDHEQEDEEPPAVPPHRPNSSMLNILRCPDLPDRSLSQGSHTPRPPERTTSEGRVVHVGKVPDGGTGAREASDAGTGAREAPDECTEARVASDAGTEPKEGTLDVECARIPLASPRSHLKLAPAAGDAETLPQSYREATDVLSAVLDASAPANCYSQLWTIDSGTTQRETSGAEQNVSSTSVESGKSEARVPVAPPRPSKMAATVETENQTVTSVQSENNTVAAAEALNLEKTVEAKDCFSSEERTSDAGQSISSDVRESEECNVDPKPELELDEMSVTEAGEAPQPICCDDDGNDGDADVTVRQDALADVNRIVDDDVTSPRSKTFCRKVAYYGNKRRDSWHQIRASLDASASVGSSAAASDANDESRDSSSPPAYPCELSSLNNPQDPSSAFGDATDAASALDCDVNSSLSTHHYEAISGVTSVSSSQASRDSHVQSPPPVDAATVMLSLRGEFPRAVRPSDINSPQSARVAASTYLPPRAAPPPLPPPRPASRSSRGVLPLPECRSSTPPQLPPPLSGTCLGGARARHQGSGLLNNQWASAGSPSEESAPEDGPLDAAASEERVSDTLGLGTRSHDTSTRLPSIPERSVRMQRVNIPPGEEPLPSKWEARIDTHGRIFYIDHVNRTTTWLRPSCATAQNHVSNCHKLQRQQLDRRYQSIRRTISSRRPELDELPPTPMQGRSPLAPLSTPDLIPPNTFAPSPPCSSSFASPPSSLAPSPPTITLVSPPPSSQSTSPPTIAGARPLSSPTSAPLLQPDVSGPSESSVSERRELLLQLPAVKFLSRPDFFLILNTNPCASAMYERSSSLRHMISRIRRDGLAFARYQHNRDLVTIVNLFADRDRELQSNWEAKYDRAGKMFFIDHTSKTTTFMDPRLPTEPDEPVGASSMPSGRLSVPPQGAHRSSRGNTGDSTIPPPRPATTIGGLNSNQSSGLSLPTAYNEKVVAWLRQANIMDILCERQSSLRNAASAPLREKIAALRQEGTTALTRLCHDIDLTILLSLFEHEIMTYVPPAFSSPSPSPSPQASPALPRAVRAPAPYRRDFETKLKNFYRKLEAKGFGQGPGKLKLNIRRERLLEDAFTKIMAAGKKDLQKSKLYIVFNGEEGLDYGGPSREFFFLLSRELFNPYYGLFEYSANDTYTVQISPMSAFVERYPDWFRFCGRVLGLALVHQYLLDVFFTRPFYKALLRSPVSLSDVEALDAEFHQSLLWVKDNDLSTAPLDLTFVVTEELCGRAVDKELKPGGKNIPVTEKNKKEYLERMVRWRLERGVTSQTEALLRGFHEVLEPRHVQLFDARDLELVIAGTLEIDVLDWRKNTEYRSGYHDAHPVVQWFWLAIERFSNERRLRLLQFVTGTSSIPYEGFAALRGSNGPRKFCIEKWGKPSSLPRAHTCFNRLDLPPYPSPEMLHDKLLLAVEETATFGIE</sequence>
<dbReference type="InterPro" id="IPR050409">
    <property type="entry name" value="E3_ubiq-protein_ligase"/>
</dbReference>
<dbReference type="GO" id="GO:0005737">
    <property type="term" value="C:cytoplasm"/>
    <property type="evidence" value="ECO:0007669"/>
    <property type="project" value="UniProtKB-ARBA"/>
</dbReference>
<proteinExistence type="predicted"/>
<dbReference type="FunFam" id="3.30.2410.10:FF:000002">
    <property type="entry name" value="E3 ubiquitin-protein ligase HECW2"/>
    <property type="match status" value="1"/>
</dbReference>
<dbReference type="FunFam" id="3.30.2160.10:FF:000001">
    <property type="entry name" value="E3 ubiquitin-protein ligase NEDD4-like"/>
    <property type="match status" value="1"/>
</dbReference>
<feature type="region of interest" description="Disordered" evidence="8">
    <location>
        <begin position="1244"/>
        <end position="1345"/>
    </location>
</feature>
<feature type="region of interest" description="Disordered" evidence="8">
    <location>
        <begin position="454"/>
        <end position="485"/>
    </location>
</feature>
<feature type="region of interest" description="Disordered" evidence="8">
    <location>
        <begin position="1604"/>
        <end position="1643"/>
    </location>
</feature>
<dbReference type="GO" id="GO:0048814">
    <property type="term" value="P:regulation of dendrite morphogenesis"/>
    <property type="evidence" value="ECO:0007669"/>
    <property type="project" value="TreeGrafter"/>
</dbReference>
<feature type="region of interest" description="Disordered" evidence="8">
    <location>
        <begin position="774"/>
        <end position="823"/>
    </location>
</feature>
<feature type="compositionally biased region" description="Low complexity" evidence="8">
    <location>
        <begin position="2172"/>
        <end position="2182"/>
    </location>
</feature>
<feature type="compositionally biased region" description="Polar residues" evidence="8">
    <location>
        <begin position="791"/>
        <end position="807"/>
    </location>
</feature>
<dbReference type="GO" id="GO:0016567">
    <property type="term" value="P:protein ubiquitination"/>
    <property type="evidence" value="ECO:0007669"/>
    <property type="project" value="TreeGrafter"/>
</dbReference>
<dbReference type="Gene3D" id="3.30.2410.10">
    <property type="entry name" value="Hect, E3 ligase catalytic domain"/>
    <property type="match status" value="1"/>
</dbReference>
<feature type="compositionally biased region" description="Polar residues" evidence="8">
    <location>
        <begin position="1452"/>
        <end position="1462"/>
    </location>
</feature>
<dbReference type="SUPFAM" id="SSF51045">
    <property type="entry name" value="WW domain"/>
    <property type="match status" value="2"/>
</dbReference>
<dbReference type="SMART" id="SM00456">
    <property type="entry name" value="WW"/>
    <property type="match status" value="2"/>
</dbReference>
<feature type="compositionally biased region" description="Low complexity" evidence="8">
    <location>
        <begin position="1083"/>
        <end position="1100"/>
    </location>
</feature>
<evidence type="ECO:0000256" key="4">
    <source>
        <dbReference type="ARBA" id="ARBA00022679"/>
    </source>
</evidence>
<dbReference type="PANTHER" id="PTHR11254">
    <property type="entry name" value="HECT DOMAIN UBIQUITIN-PROTEIN LIGASE"/>
    <property type="match status" value="1"/>
</dbReference>
<feature type="region of interest" description="Disordered" evidence="8">
    <location>
        <begin position="144"/>
        <end position="197"/>
    </location>
</feature>
<dbReference type="Gene3D" id="2.20.70.10">
    <property type="match status" value="2"/>
</dbReference>
<protein>
    <recommendedName>
        <fullName evidence="3">HECT-type E3 ubiquitin transferase</fullName>
        <ecNumber evidence="3">2.3.2.26</ecNumber>
    </recommendedName>
</protein>
<dbReference type="GeneID" id="108669949"/>
<feature type="region of interest" description="Disordered" evidence="8">
    <location>
        <begin position="1412"/>
        <end position="1462"/>
    </location>
</feature>
<feature type="domain" description="HECT" evidence="10">
    <location>
        <begin position="2336"/>
        <end position="2672"/>
    </location>
</feature>
<feature type="compositionally biased region" description="Pro residues" evidence="8">
    <location>
        <begin position="1728"/>
        <end position="1739"/>
    </location>
</feature>
<dbReference type="Gene3D" id="3.30.2160.10">
    <property type="entry name" value="Hect, E3 ligase catalytic domain"/>
    <property type="match status" value="1"/>
</dbReference>
<organism evidence="11 12">
    <name type="scientific">Hyalella azteca</name>
    <name type="common">Amphipod</name>
    <dbReference type="NCBI Taxonomy" id="294128"/>
    <lineage>
        <taxon>Eukaryota</taxon>
        <taxon>Metazoa</taxon>
        <taxon>Ecdysozoa</taxon>
        <taxon>Arthropoda</taxon>
        <taxon>Crustacea</taxon>
        <taxon>Multicrustacea</taxon>
        <taxon>Malacostraca</taxon>
        <taxon>Eumalacostraca</taxon>
        <taxon>Peracarida</taxon>
        <taxon>Amphipoda</taxon>
        <taxon>Senticaudata</taxon>
        <taxon>Talitrida</taxon>
        <taxon>Talitroidea</taxon>
        <taxon>Hyalellidae</taxon>
        <taxon>Hyalella</taxon>
    </lineage>
</organism>
<feature type="compositionally biased region" description="Polar residues" evidence="8">
    <location>
        <begin position="1412"/>
        <end position="1430"/>
    </location>
</feature>
<evidence type="ECO:0000256" key="5">
    <source>
        <dbReference type="ARBA" id="ARBA00022737"/>
    </source>
</evidence>
<dbReference type="InterPro" id="IPR000569">
    <property type="entry name" value="HECT_dom"/>
</dbReference>